<feature type="domain" description="Fibronectin type-III" evidence="22">
    <location>
        <begin position="422"/>
        <end position="516"/>
    </location>
</feature>
<dbReference type="SUPFAM" id="SSF52799">
    <property type="entry name" value="(Phosphotyrosine protein) phosphatases II"/>
    <property type="match status" value="2"/>
</dbReference>
<dbReference type="FunFam" id="2.60.40.10:FF:000015">
    <property type="entry name" value="receptor-type tyrosine-protein phosphatase delta isoform X2"/>
    <property type="match status" value="1"/>
</dbReference>
<dbReference type="SMART" id="SM00408">
    <property type="entry name" value="IGc2"/>
    <property type="match status" value="3"/>
</dbReference>
<dbReference type="SUPFAM" id="SSF48726">
    <property type="entry name" value="Immunoglobulin"/>
    <property type="match status" value="3"/>
</dbReference>
<feature type="signal peptide" evidence="18">
    <location>
        <begin position="1"/>
        <end position="31"/>
    </location>
</feature>
<dbReference type="InterPro" id="IPR000387">
    <property type="entry name" value="Tyr_Pase_dom"/>
</dbReference>
<dbReference type="PRINTS" id="PR00700">
    <property type="entry name" value="PRTYPHPHTASE"/>
</dbReference>
<dbReference type="FunFam" id="2.60.40.10:FF:000128">
    <property type="entry name" value="receptor-type tyrosine-protein phosphatase delta isoform X2"/>
    <property type="match status" value="1"/>
</dbReference>
<dbReference type="InterPro" id="IPR013098">
    <property type="entry name" value="Ig_I-set"/>
</dbReference>
<name>A0A3Q2QWC3_FUNHE</name>
<dbReference type="SMART" id="SM00194">
    <property type="entry name" value="PTPc"/>
    <property type="match status" value="2"/>
</dbReference>
<keyword evidence="14" id="KW-0393">Immunoglobulin domain</keyword>
<dbReference type="PROSITE" id="PS50853">
    <property type="entry name" value="FN3"/>
    <property type="match status" value="8"/>
</dbReference>
<keyword evidence="9 17" id="KW-1133">Transmembrane helix</keyword>
<feature type="domain" description="Fibronectin type-III" evidence="22">
    <location>
        <begin position="921"/>
        <end position="1016"/>
    </location>
</feature>
<accession>A0A3Q2QWC3</accession>
<dbReference type="FunFam" id="3.90.190.10:FF:000216">
    <property type="entry name" value="Protein-tyrosine phosphatase delta-b"/>
    <property type="match status" value="1"/>
</dbReference>
<evidence type="ECO:0000259" key="21">
    <source>
        <dbReference type="PROSITE" id="PS50835"/>
    </source>
</evidence>
<feature type="domain" description="Ig-like" evidence="21">
    <location>
        <begin position="137"/>
        <end position="226"/>
    </location>
</feature>
<keyword evidence="5 18" id="KW-0732">Signal</keyword>
<keyword evidence="7" id="KW-0378">Hydrolase</keyword>
<dbReference type="CDD" id="cd14625">
    <property type="entry name" value="R-PTPc-S-1"/>
    <property type="match status" value="1"/>
</dbReference>
<keyword evidence="13" id="KW-0325">Glycoprotein</keyword>
<dbReference type="InterPro" id="IPR013783">
    <property type="entry name" value="Ig-like_fold"/>
</dbReference>
<dbReference type="InterPro" id="IPR003961">
    <property type="entry name" value="FN3_dom"/>
</dbReference>
<dbReference type="CDD" id="cd00063">
    <property type="entry name" value="FN3"/>
    <property type="match status" value="8"/>
</dbReference>
<dbReference type="SMART" id="SM00060">
    <property type="entry name" value="FN3"/>
    <property type="match status" value="8"/>
</dbReference>
<evidence type="ECO:0000256" key="9">
    <source>
        <dbReference type="ARBA" id="ARBA00022989"/>
    </source>
</evidence>
<dbReference type="FunFam" id="2.60.40.10:FF:000082">
    <property type="entry name" value="receptor-type tyrosine-protein phosphatase delta isoform X2"/>
    <property type="match status" value="1"/>
</dbReference>
<keyword evidence="11" id="KW-1015">Disulfide bond</keyword>
<dbReference type="Pfam" id="PF07679">
    <property type="entry name" value="I-set"/>
    <property type="match status" value="1"/>
</dbReference>
<feature type="domain" description="Tyrosine-protein phosphatase" evidence="19">
    <location>
        <begin position="1356"/>
        <end position="1611"/>
    </location>
</feature>
<dbReference type="InterPro" id="IPR003598">
    <property type="entry name" value="Ig_sub2"/>
</dbReference>
<evidence type="ECO:0000256" key="6">
    <source>
        <dbReference type="ARBA" id="ARBA00022737"/>
    </source>
</evidence>
<evidence type="ECO:0000256" key="14">
    <source>
        <dbReference type="ARBA" id="ARBA00023319"/>
    </source>
</evidence>
<dbReference type="FunFam" id="2.60.40.10:FF:000036">
    <property type="entry name" value="receptor-type tyrosine-protein phosphatase delta isoform X1"/>
    <property type="match status" value="1"/>
</dbReference>
<dbReference type="GO" id="GO:0050808">
    <property type="term" value="P:synapse organization"/>
    <property type="evidence" value="ECO:0007669"/>
    <property type="project" value="UniProtKB-ARBA"/>
</dbReference>
<feature type="domain" description="Ig-like" evidence="21">
    <location>
        <begin position="35"/>
        <end position="125"/>
    </location>
</feature>
<feature type="chain" id="PRO_5018709506" description="protein-tyrosine-phosphatase" evidence="18">
    <location>
        <begin position="32"/>
        <end position="1816"/>
    </location>
</feature>
<keyword evidence="8" id="KW-0904">Protein phosphatase</keyword>
<evidence type="ECO:0000256" key="15">
    <source>
        <dbReference type="ARBA" id="ARBA00051722"/>
    </source>
</evidence>
<dbReference type="InterPro" id="IPR036179">
    <property type="entry name" value="Ig-like_dom_sf"/>
</dbReference>
<dbReference type="PANTHER" id="PTHR46957">
    <property type="entry name" value="CYTOKINE RECEPTOR"/>
    <property type="match status" value="1"/>
</dbReference>
<comment type="catalytic activity">
    <reaction evidence="15">
        <text>O-phospho-L-tyrosyl-[protein] + H2O = L-tyrosyl-[protein] + phosphate</text>
        <dbReference type="Rhea" id="RHEA:10684"/>
        <dbReference type="Rhea" id="RHEA-COMP:10136"/>
        <dbReference type="Rhea" id="RHEA-COMP:20101"/>
        <dbReference type="ChEBI" id="CHEBI:15377"/>
        <dbReference type="ChEBI" id="CHEBI:43474"/>
        <dbReference type="ChEBI" id="CHEBI:46858"/>
        <dbReference type="ChEBI" id="CHEBI:61978"/>
        <dbReference type="EC" id="3.1.3.48"/>
    </reaction>
</comment>
<dbReference type="InterPro" id="IPR050713">
    <property type="entry name" value="RTP_Phos/Ushers"/>
</dbReference>
<dbReference type="FunFam" id="2.60.40.10:FF:000068">
    <property type="entry name" value="receptor-type tyrosine-protein phosphatase delta isoform X1"/>
    <property type="match status" value="1"/>
</dbReference>
<dbReference type="FunFam" id="2.60.40.10:FF:000010">
    <property type="entry name" value="receptor-type tyrosine-protein phosphatase delta isoform X1"/>
    <property type="match status" value="1"/>
</dbReference>
<dbReference type="SMART" id="SM00409">
    <property type="entry name" value="IG"/>
    <property type="match status" value="3"/>
</dbReference>
<dbReference type="GeneTree" id="ENSGT00940000153617"/>
<dbReference type="Gene3D" id="2.60.40.10">
    <property type="entry name" value="Immunoglobulins"/>
    <property type="match status" value="11"/>
</dbReference>
<comment type="subcellular location">
    <subcellularLocation>
        <location evidence="1">Membrane</location>
        <topology evidence="1">Single-pass type I membrane protein</topology>
    </subcellularLocation>
</comment>
<reference evidence="23" key="2">
    <citation type="submission" date="2025-09" db="UniProtKB">
        <authorList>
            <consortium name="Ensembl"/>
        </authorList>
    </citation>
    <scope>IDENTIFICATION</scope>
</reference>
<evidence type="ECO:0000256" key="7">
    <source>
        <dbReference type="ARBA" id="ARBA00022801"/>
    </source>
</evidence>
<dbReference type="Pfam" id="PF13927">
    <property type="entry name" value="Ig_3"/>
    <property type="match status" value="2"/>
</dbReference>
<evidence type="ECO:0000256" key="3">
    <source>
        <dbReference type="ARBA" id="ARBA00013064"/>
    </source>
</evidence>
<feature type="domain" description="Tyrosine specific protein phosphatases" evidence="20">
    <location>
        <begin position="1531"/>
        <end position="1602"/>
    </location>
</feature>
<keyword evidence="6" id="KW-0677">Repeat</keyword>
<dbReference type="Ensembl" id="ENSFHET00000025253.1">
    <property type="protein sequence ID" value="ENSFHEP00000032149.1"/>
    <property type="gene ID" value="ENSFHEG00000018643.1"/>
</dbReference>
<evidence type="ECO:0000256" key="2">
    <source>
        <dbReference type="ARBA" id="ARBA00010504"/>
    </source>
</evidence>
<dbReference type="Proteomes" id="UP000265000">
    <property type="component" value="Unplaced"/>
</dbReference>
<dbReference type="GO" id="GO:0004725">
    <property type="term" value="F:protein tyrosine phosphatase activity"/>
    <property type="evidence" value="ECO:0007669"/>
    <property type="project" value="UniProtKB-EC"/>
</dbReference>
<dbReference type="InterPro" id="IPR003595">
    <property type="entry name" value="Tyr_Pase_cat"/>
</dbReference>
<evidence type="ECO:0000256" key="13">
    <source>
        <dbReference type="ARBA" id="ARBA00023180"/>
    </source>
</evidence>
<evidence type="ECO:0000259" key="19">
    <source>
        <dbReference type="PROSITE" id="PS50055"/>
    </source>
</evidence>
<evidence type="ECO:0000256" key="12">
    <source>
        <dbReference type="ARBA" id="ARBA00023170"/>
    </source>
</evidence>
<dbReference type="InterPro" id="IPR003599">
    <property type="entry name" value="Ig_sub"/>
</dbReference>
<feature type="domain" description="Fibronectin type-III" evidence="22">
    <location>
        <begin position="327"/>
        <end position="417"/>
    </location>
</feature>
<feature type="domain" description="Fibronectin type-III" evidence="22">
    <location>
        <begin position="822"/>
        <end position="920"/>
    </location>
</feature>
<evidence type="ECO:0000256" key="8">
    <source>
        <dbReference type="ARBA" id="ARBA00022912"/>
    </source>
</evidence>
<evidence type="ECO:0000256" key="4">
    <source>
        <dbReference type="ARBA" id="ARBA00022692"/>
    </source>
</evidence>
<dbReference type="SUPFAM" id="SSF49265">
    <property type="entry name" value="Fibronectin type III"/>
    <property type="match status" value="5"/>
</dbReference>
<proteinExistence type="inferred from homology"/>
<evidence type="ECO:0000256" key="17">
    <source>
        <dbReference type="SAM" id="Phobius"/>
    </source>
</evidence>
<feature type="domain" description="Fibronectin type-III" evidence="22">
    <location>
        <begin position="520"/>
        <end position="610"/>
    </location>
</feature>
<feature type="domain" description="Fibronectin type-III" evidence="22">
    <location>
        <begin position="722"/>
        <end position="821"/>
    </location>
</feature>
<evidence type="ECO:0000256" key="16">
    <source>
        <dbReference type="SAM" id="MobiDB-lite"/>
    </source>
</evidence>
<dbReference type="Pfam" id="PF00102">
    <property type="entry name" value="Y_phosphatase"/>
    <property type="match status" value="2"/>
</dbReference>
<dbReference type="FunFam" id="2.60.40.10:FF:000023">
    <property type="entry name" value="receptor-type tyrosine-protein phosphatase delta isoform X2"/>
    <property type="match status" value="1"/>
</dbReference>
<dbReference type="PANTHER" id="PTHR46957:SF6">
    <property type="entry name" value="PROTEIN-TYROSINE-PHOSPHATASE"/>
    <property type="match status" value="1"/>
</dbReference>
<dbReference type="GO" id="GO:0005886">
    <property type="term" value="C:plasma membrane"/>
    <property type="evidence" value="ECO:0007669"/>
    <property type="project" value="UniProtKB-ARBA"/>
</dbReference>
<feature type="domain" description="Fibronectin type-III" evidence="22">
    <location>
        <begin position="1021"/>
        <end position="1105"/>
    </location>
</feature>
<keyword evidence="12" id="KW-0675">Receptor</keyword>
<feature type="domain" description="Tyrosine-protein phosphatase" evidence="19">
    <location>
        <begin position="1643"/>
        <end position="1816"/>
    </location>
</feature>
<evidence type="ECO:0000256" key="10">
    <source>
        <dbReference type="ARBA" id="ARBA00023136"/>
    </source>
</evidence>
<dbReference type="PROSITE" id="PS50056">
    <property type="entry name" value="TYR_PHOSPHATASE_2"/>
    <property type="match status" value="1"/>
</dbReference>
<dbReference type="CDD" id="cd05739">
    <property type="entry name" value="IgI_3_RPTP_IIa_LAR_like"/>
    <property type="match status" value="1"/>
</dbReference>
<dbReference type="Pfam" id="PF00041">
    <property type="entry name" value="fn3"/>
    <property type="match status" value="7"/>
</dbReference>
<dbReference type="CDD" id="cd05738">
    <property type="entry name" value="IgI_2_RPTP_IIa_LAR_like"/>
    <property type="match status" value="1"/>
</dbReference>
<dbReference type="InterPro" id="IPR029021">
    <property type="entry name" value="Prot-tyrosine_phosphatase-like"/>
</dbReference>
<feature type="transmembrane region" description="Helical" evidence="17">
    <location>
        <begin position="1264"/>
        <end position="1288"/>
    </location>
</feature>
<dbReference type="FunFam" id="3.90.190.10:FF:000001">
    <property type="entry name" value="Receptor-type tyrosine-protein phosphatase F isoform A"/>
    <property type="match status" value="1"/>
</dbReference>
<dbReference type="FunFam" id="2.60.40.10:FF:000027">
    <property type="entry name" value="receptor-type tyrosine-protein phosphatase delta isoform X1"/>
    <property type="match status" value="1"/>
</dbReference>
<dbReference type="FunFam" id="2.60.40.10:FF:000098">
    <property type="entry name" value="receptor-type tyrosine-protein phosphatase F isoform X1"/>
    <property type="match status" value="1"/>
</dbReference>
<keyword evidence="4 17" id="KW-0812">Transmembrane</keyword>
<feature type="domain" description="Fibronectin type-III" evidence="22">
    <location>
        <begin position="615"/>
        <end position="717"/>
    </location>
</feature>
<dbReference type="InterPro" id="IPR000242">
    <property type="entry name" value="PTP_cat"/>
</dbReference>
<protein>
    <recommendedName>
        <fullName evidence="3">protein-tyrosine-phosphatase</fullName>
        <ecNumber evidence="3">3.1.3.48</ecNumber>
    </recommendedName>
</protein>
<keyword evidence="24" id="KW-1185">Reference proteome</keyword>
<reference evidence="23" key="1">
    <citation type="submission" date="2025-08" db="UniProtKB">
        <authorList>
            <consortium name="Ensembl"/>
        </authorList>
    </citation>
    <scope>IDENTIFICATION</scope>
</reference>
<evidence type="ECO:0000256" key="11">
    <source>
        <dbReference type="ARBA" id="ARBA00023157"/>
    </source>
</evidence>
<comment type="similarity">
    <text evidence="2">Belongs to the protein-tyrosine phosphatase family. Receptor class 2A subfamily.</text>
</comment>
<dbReference type="FunFam" id="2.60.40.10:FF:000066">
    <property type="entry name" value="receptor-type tyrosine-protein phosphatase delta isoform X1"/>
    <property type="match status" value="1"/>
</dbReference>
<evidence type="ECO:0000259" key="20">
    <source>
        <dbReference type="PROSITE" id="PS50056"/>
    </source>
</evidence>
<evidence type="ECO:0000256" key="1">
    <source>
        <dbReference type="ARBA" id="ARBA00004479"/>
    </source>
</evidence>
<evidence type="ECO:0000313" key="24">
    <source>
        <dbReference type="Proteomes" id="UP000265000"/>
    </source>
</evidence>
<keyword evidence="10 17" id="KW-0472">Membrane</keyword>
<sequence>MATSGSPRLSLPLLLHVTTLLLSLLLTCSQALSPPRFTKVPVDQIGVSGGVVSFVCQATGNPKPKVSWNKKGKKVNSQRIETIEFDEGAGAVLRIQPLRAPRDENIYECVAENSEGEITVNARLSIIREDLLPPGFPNIDMGPQLKVVERTRTATMLCSASGNPDPEITWYKDFLPIDPSTSGGRIKQLRSGALQIENSEELDQGKYECVASNVEGVRYSSPANLYVRELREVRRVPPRFSILPTSQEIMPGGSVNITCVAVGSPMPYVKWMLNAEDLTPDDEMPVGRNVLELSSVRESANYTCVAMSSLGIIEAVAQITVKSLPKPPGTPVVTETTATSVTITWDSGNPDPVTYYIIQYRAKSPDSKYETVDDITTTRYSIGGLYPNTEYEIRVSAVNSIGQGPPSEPVETRTGEQAPASPPRNIKAQILPQNTMMVQWEEPEEPNGQIKGYRVYYTMDDSQPMSLWQIHNVQDSLITTIQSLTPEETYTIKVLAFTSVGDGPFSDPIHVKVLQGVPGQPSKFQVGAVSDTSIELTWEPAYEKEGIISYELRYKEGNLGTQMKKTFGPTKSYVVEGLRPNTEYRFSLAAISNKGIGAFTNEISERTLQAKPSAPPQEIKCKTTSSTSFLVSWRPPPLKSQNGDLTGYRVRYQVVGPSEGASDDTEPMEELLDSPADERLLLERLEKWTQYRITVSASTEVGPGPESEPLICRTDEDVPGAAPRRVEVEVLNSTALKVMWRSVTPGKQNGQIRGYQVHYVRVENGESRGLPLIKDVMLADAQEMVIDGLKPETTYSVTVAAYTTKGDGARSKPKVVVTKGAVPGPPYLSVAQDSKTSAVVHWDPPDLINGMDLQGYRLQFGRKDVSPLATLEFAPQERQFSVGNIHRGATYLFKISAQSRGGFGEEAVAELTVPENTPGGYPQINEGTTVTCCSVLLSWSPPVLAERNGVITEYTLAFKEAGTRETPQELRIPPNLSSYELNSLKPNSAYDVKIRAHTSVGPGPYSPPIQYRTGAVDTADVPKNFTVKWATKTTVVLGWKFANKGSPYKCTIEYNRQKMDVDATKLKAYITGLRHNSTYEFRVTCQESKEGGPRHRVVARTAPLIMVKKPKLDIYAEPENMLTMSFPPLNNKDVKNYYVVVVPLKTTSGTVKNLKNPDEMDIEELLRDVIPKRRSRRQLAQLDQRSAYITACFKQLPSIFTVGSDHRQSSCENKPLEPGQEYVFFLLAELNATVGKMFATSPYTDTVITPELVMDPLPKEPSDGLIWVVGPVLAVVFIIGIVISILLLKNRKRKESEPRTKCLLNNADITPHHPTDPVEMRRINFQTAGMMNHPPIPISELAEHTELLKANDNLKLSQEYESIDPGQQFTWEHSNLEVNKPKNRYANVIAYDHSRVILAPIEGITGSDYINANYIDGYRKQNAYIATQGPLPETFGDFWRMVWEQRTATVVMMTRLEEKSRIKCDQYWPSRGTETYGMTQVTLLDTIELATFCVRTFSLHKNGSSEKREVRQFQFTAWPDHGVPEYPTPFLAFLRRVKTCNPPDAGPIIAHCSAGVGRTGCFIVIDAMLERIKHEKTVDIYGHVTLMRSQRNYMVQTEDQYSFIHDALLEAVACGNTEVAARSLYSYIQKLAQVESGEHVTGMELEFKRLANSKAHTSRFISANLPCNKFKNRLVNIMPYETTRVCLQPIRGLEGSDYINASFIDGYRQQRAYIATQGPLAETTEDFWRMLWENNSTIVVMLTKLREMGREKCHQYWPAERSARYQYFVVDPMAEYNMPQYILREFKVTDARVRNTLVADVFDQITWSKQSHYVKE</sequence>
<dbReference type="PROSITE" id="PS50055">
    <property type="entry name" value="TYR_PHOSPHATASE_PTP"/>
    <property type="match status" value="2"/>
</dbReference>
<dbReference type="InterPro" id="IPR036116">
    <property type="entry name" value="FN3_sf"/>
</dbReference>
<evidence type="ECO:0000256" key="18">
    <source>
        <dbReference type="SAM" id="SignalP"/>
    </source>
</evidence>
<dbReference type="PROSITE" id="PS50835">
    <property type="entry name" value="IG_LIKE"/>
    <property type="match status" value="3"/>
</dbReference>
<feature type="domain" description="Ig-like" evidence="21">
    <location>
        <begin position="238"/>
        <end position="320"/>
    </location>
</feature>
<dbReference type="Gene3D" id="3.90.190.10">
    <property type="entry name" value="Protein tyrosine phosphatase superfamily"/>
    <property type="match status" value="2"/>
</dbReference>
<organism evidence="23 24">
    <name type="scientific">Fundulus heteroclitus</name>
    <name type="common">Killifish</name>
    <name type="synonym">Mummichog</name>
    <dbReference type="NCBI Taxonomy" id="8078"/>
    <lineage>
        <taxon>Eukaryota</taxon>
        <taxon>Metazoa</taxon>
        <taxon>Chordata</taxon>
        <taxon>Craniata</taxon>
        <taxon>Vertebrata</taxon>
        <taxon>Euteleostomi</taxon>
        <taxon>Actinopterygii</taxon>
        <taxon>Neopterygii</taxon>
        <taxon>Teleostei</taxon>
        <taxon>Neoteleostei</taxon>
        <taxon>Acanthomorphata</taxon>
        <taxon>Ovalentaria</taxon>
        <taxon>Atherinomorphae</taxon>
        <taxon>Cyprinodontiformes</taxon>
        <taxon>Fundulidae</taxon>
        <taxon>Fundulus</taxon>
    </lineage>
</organism>
<dbReference type="InterPro" id="IPR007110">
    <property type="entry name" value="Ig-like_dom"/>
</dbReference>
<dbReference type="SMART" id="SM00404">
    <property type="entry name" value="PTPc_motif"/>
    <property type="match status" value="1"/>
</dbReference>
<evidence type="ECO:0000259" key="22">
    <source>
        <dbReference type="PROSITE" id="PS50853"/>
    </source>
</evidence>
<feature type="region of interest" description="Disordered" evidence="16">
    <location>
        <begin position="400"/>
        <end position="424"/>
    </location>
</feature>
<evidence type="ECO:0000256" key="5">
    <source>
        <dbReference type="ARBA" id="ARBA00022729"/>
    </source>
</evidence>
<evidence type="ECO:0000313" key="23">
    <source>
        <dbReference type="Ensembl" id="ENSFHEP00000032149.1"/>
    </source>
</evidence>
<dbReference type="EC" id="3.1.3.48" evidence="3"/>